<dbReference type="AlphaFoldDB" id="A0A7C4KXM5"/>
<gene>
    <name evidence="1" type="ORF">ENT17_00375</name>
</gene>
<dbReference type="Pfam" id="PF07949">
    <property type="entry name" value="YbbR"/>
    <property type="match status" value="4"/>
</dbReference>
<dbReference type="Gene3D" id="2.170.120.40">
    <property type="entry name" value="YbbR-like domain"/>
    <property type="match status" value="2"/>
</dbReference>
<comment type="caution">
    <text evidence="1">The sequence shown here is derived from an EMBL/GenBank/DDBJ whole genome shotgun (WGS) entry which is preliminary data.</text>
</comment>
<organism evidence="1">
    <name type="scientific">Bellilinea caldifistulae</name>
    <dbReference type="NCBI Taxonomy" id="360411"/>
    <lineage>
        <taxon>Bacteria</taxon>
        <taxon>Bacillati</taxon>
        <taxon>Chloroflexota</taxon>
        <taxon>Anaerolineae</taxon>
        <taxon>Anaerolineales</taxon>
        <taxon>Anaerolineaceae</taxon>
        <taxon>Bellilinea</taxon>
    </lineage>
</organism>
<dbReference type="EMBL" id="DSXR01000006">
    <property type="protein sequence ID" value="HGS86056.1"/>
    <property type="molecule type" value="Genomic_DNA"/>
</dbReference>
<dbReference type="Gene3D" id="2.170.120.30">
    <property type="match status" value="2"/>
</dbReference>
<dbReference type="InterPro" id="IPR053154">
    <property type="entry name" value="c-di-AMP_regulator"/>
</dbReference>
<sequence length="420" mass="44719">MIEVLRRLLRLLPSLITAFILALAVWISAVSSSDPLSERTYPNPLPIEIIGQDPGLVITSSIPSSVTVVLSAPQSIWNQLNTETGAVRAFLDLSGLEAGSHSVPVRVQISVRPVRKIAQSPQSITVTLERLASKEFPIRVVTRGSPAVGYTADSPTLSQTSVTISGPESQVNRVAEVQAIIDLSQATETITRTVNLVAVDANDNPVNGLSLLPDRVTIRQNISQRFGYRNVVIKVVVLGQVASGYRLTNISVFPPAVTVFSADPQIVSDLPGFIETEPLNINGLKDDLDISLSLNLPPGVSVVGDQTEVLVRVGIAAIESSLTLPSIPVEITGLQPGLSAVISPETITVIISGPVALLDRLRATDVRAVVDLTALTEGSYQIEPEVEILIAELKPESLLPESVEVIITRTTRSTSGTITP</sequence>
<protein>
    <recommendedName>
        <fullName evidence="2">YbbR-like domain-containing protein</fullName>
    </recommendedName>
</protein>
<dbReference type="PANTHER" id="PTHR37804:SF1">
    <property type="entry name" value="CDAA REGULATORY PROTEIN CDAR"/>
    <property type="match status" value="1"/>
</dbReference>
<name>A0A7C4KXM5_9CHLR</name>
<proteinExistence type="predicted"/>
<dbReference type="PANTHER" id="PTHR37804">
    <property type="entry name" value="CDAA REGULATORY PROTEIN CDAR"/>
    <property type="match status" value="1"/>
</dbReference>
<reference evidence="1" key="1">
    <citation type="journal article" date="2020" name="mSystems">
        <title>Genome- and Community-Level Interaction Insights into Carbon Utilization and Element Cycling Functions of Hydrothermarchaeota in Hydrothermal Sediment.</title>
        <authorList>
            <person name="Zhou Z."/>
            <person name="Liu Y."/>
            <person name="Xu W."/>
            <person name="Pan J."/>
            <person name="Luo Z.H."/>
            <person name="Li M."/>
        </authorList>
    </citation>
    <scope>NUCLEOTIDE SEQUENCE [LARGE SCALE GENOMIC DNA]</scope>
    <source>
        <strain evidence="1">SpSt-556</strain>
    </source>
</reference>
<dbReference type="InterPro" id="IPR012505">
    <property type="entry name" value="YbbR"/>
</dbReference>
<evidence type="ECO:0008006" key="2">
    <source>
        <dbReference type="Google" id="ProtNLM"/>
    </source>
</evidence>
<evidence type="ECO:0000313" key="1">
    <source>
        <dbReference type="EMBL" id="HGS86056.1"/>
    </source>
</evidence>
<accession>A0A7C4KXM5</accession>